<dbReference type="GO" id="GO:0006354">
    <property type="term" value="P:DNA-templated transcription elongation"/>
    <property type="evidence" value="ECO:0007669"/>
    <property type="project" value="InterPro"/>
</dbReference>
<evidence type="ECO:0000313" key="6">
    <source>
        <dbReference type="Proteomes" id="UP000249720"/>
    </source>
</evidence>
<evidence type="ECO:0000313" key="5">
    <source>
        <dbReference type="EMBL" id="PZX66018.1"/>
    </source>
</evidence>
<dbReference type="RefSeq" id="WP_245897934.1">
    <property type="nucleotide sequence ID" value="NZ_QKZV01000001.1"/>
</dbReference>
<dbReference type="PANTHER" id="PTHR30265">
    <property type="entry name" value="RHO-INTERACTING TRANSCRIPTION TERMINATION FACTOR NUSG"/>
    <property type="match status" value="1"/>
</dbReference>
<dbReference type="NCBIfam" id="NF033644">
    <property type="entry name" value="antiterm_UpxY"/>
    <property type="match status" value="1"/>
</dbReference>
<dbReference type="InterPro" id="IPR043425">
    <property type="entry name" value="NusG-like"/>
</dbReference>
<proteinExistence type="predicted"/>
<keyword evidence="3" id="KW-0804">Transcription</keyword>
<dbReference type="AlphaFoldDB" id="A0A2W7RYX9"/>
<comment type="caution">
    <text evidence="5">The sequence shown here is derived from an EMBL/GenBank/DDBJ whole genome shotgun (WGS) entry which is preliminary data.</text>
</comment>
<dbReference type="InterPro" id="IPR036735">
    <property type="entry name" value="NGN_dom_sf"/>
</dbReference>
<dbReference type="InterPro" id="IPR008991">
    <property type="entry name" value="Translation_prot_SH3-like_sf"/>
</dbReference>
<keyword evidence="6" id="KW-1185">Reference proteome</keyword>
<dbReference type="Proteomes" id="UP000249720">
    <property type="component" value="Unassembled WGS sequence"/>
</dbReference>
<dbReference type="InterPro" id="IPR006645">
    <property type="entry name" value="NGN-like_dom"/>
</dbReference>
<keyword evidence="1" id="KW-0889">Transcription antitermination</keyword>
<keyword evidence="2" id="KW-0805">Transcription regulation</keyword>
<evidence type="ECO:0000256" key="3">
    <source>
        <dbReference type="ARBA" id="ARBA00023163"/>
    </source>
</evidence>
<evidence type="ECO:0000256" key="2">
    <source>
        <dbReference type="ARBA" id="ARBA00023015"/>
    </source>
</evidence>
<sequence>MLGKEKKWYAIYTKSRCEKKTDNLLIQKGIESWCPTQKVERQWTDRKKIIDIPIFRSYVFVHIDESDRIPVLETNGVINFVKYLGKPAVIQEEEIKTIKSFLLMPDASIQVTDAKILREKNRVKIKAGIFMDNEGEIVRLGKKKVYVQLQTLGQVMVVEFPIEQLLPI</sequence>
<organism evidence="5 6">
    <name type="scientific">Hydrotalea sandarakina</name>
    <dbReference type="NCBI Taxonomy" id="1004304"/>
    <lineage>
        <taxon>Bacteria</taxon>
        <taxon>Pseudomonadati</taxon>
        <taxon>Bacteroidota</taxon>
        <taxon>Chitinophagia</taxon>
        <taxon>Chitinophagales</taxon>
        <taxon>Chitinophagaceae</taxon>
        <taxon>Hydrotalea</taxon>
    </lineage>
</organism>
<protein>
    <submittedName>
        <fullName evidence="5">Transcription antitermination factor NusG</fullName>
    </submittedName>
</protein>
<dbReference type="CDD" id="cd09895">
    <property type="entry name" value="NGN_SP_UpxY"/>
    <property type="match status" value="1"/>
</dbReference>
<dbReference type="Pfam" id="PF02357">
    <property type="entry name" value="NusG"/>
    <property type="match status" value="1"/>
</dbReference>
<dbReference type="SUPFAM" id="SSF50104">
    <property type="entry name" value="Translation proteins SH3-like domain"/>
    <property type="match status" value="1"/>
</dbReference>
<evidence type="ECO:0000256" key="1">
    <source>
        <dbReference type="ARBA" id="ARBA00022814"/>
    </source>
</evidence>
<reference evidence="5 6" key="1">
    <citation type="submission" date="2018-06" db="EMBL/GenBank/DDBJ databases">
        <title>Genomic Encyclopedia of Archaeal and Bacterial Type Strains, Phase II (KMG-II): from individual species to whole genera.</title>
        <authorList>
            <person name="Goeker M."/>
        </authorList>
    </citation>
    <scope>NUCLEOTIDE SEQUENCE [LARGE SCALE GENOMIC DNA]</scope>
    <source>
        <strain evidence="5 6">DSM 23241</strain>
    </source>
</reference>
<evidence type="ECO:0000259" key="4">
    <source>
        <dbReference type="SMART" id="SM00738"/>
    </source>
</evidence>
<gene>
    <name evidence="5" type="ORF">LX80_00514</name>
</gene>
<dbReference type="SMART" id="SM00738">
    <property type="entry name" value="NGN"/>
    <property type="match status" value="1"/>
</dbReference>
<accession>A0A2W7RYX9</accession>
<dbReference type="GO" id="GO:0031564">
    <property type="term" value="P:transcription antitermination"/>
    <property type="evidence" value="ECO:0007669"/>
    <property type="project" value="UniProtKB-KW"/>
</dbReference>
<name>A0A2W7RYX9_9BACT</name>
<feature type="domain" description="NusG-like N-terminal" evidence="4">
    <location>
        <begin position="5"/>
        <end position="102"/>
    </location>
</feature>
<dbReference type="EMBL" id="QKZV01000001">
    <property type="protein sequence ID" value="PZX66018.1"/>
    <property type="molecule type" value="Genomic_DNA"/>
</dbReference>
<dbReference type="PANTHER" id="PTHR30265:SF4">
    <property type="entry name" value="KOW MOTIF FAMILY PROTEIN, EXPRESSED"/>
    <property type="match status" value="1"/>
</dbReference>
<dbReference type="SUPFAM" id="SSF82679">
    <property type="entry name" value="N-utilization substance G protein NusG, N-terminal domain"/>
    <property type="match status" value="1"/>
</dbReference>
<dbReference type="Gene3D" id="3.30.70.940">
    <property type="entry name" value="NusG, N-terminal domain"/>
    <property type="match status" value="1"/>
</dbReference>